<dbReference type="EMBL" id="BA000045">
    <property type="protein sequence ID" value="BAC91068.1"/>
    <property type="molecule type" value="Genomic_DNA"/>
</dbReference>
<evidence type="ECO:0000256" key="1">
    <source>
        <dbReference type="SAM" id="MobiDB-lite"/>
    </source>
</evidence>
<feature type="region of interest" description="Disordered" evidence="1">
    <location>
        <begin position="1"/>
        <end position="51"/>
    </location>
</feature>
<feature type="compositionally biased region" description="Basic residues" evidence="1">
    <location>
        <begin position="17"/>
        <end position="33"/>
    </location>
</feature>
<dbReference type="STRING" id="251221.gene:10760633"/>
<keyword evidence="3" id="KW-1185">Reference proteome</keyword>
<reference evidence="2 3" key="1">
    <citation type="journal article" date="2003" name="DNA Res.">
        <title>Complete genome structure of Gloeobacter violaceus PCC 7421, a cyanobacterium that lacks thylakoids.</title>
        <authorList>
            <person name="Nakamura Y."/>
            <person name="Kaneko T."/>
            <person name="Sato S."/>
            <person name="Mimuro M."/>
            <person name="Miyashita H."/>
            <person name="Tsuchiya T."/>
            <person name="Sasamoto S."/>
            <person name="Watanabe A."/>
            <person name="Kawashima K."/>
            <person name="Kishida Y."/>
            <person name="Kiyokawa C."/>
            <person name="Kohara M."/>
            <person name="Matsumoto M."/>
            <person name="Matsuno A."/>
            <person name="Nakazaki N."/>
            <person name="Shimpo S."/>
            <person name="Takeuchi C."/>
            <person name="Yamada M."/>
            <person name="Tabata S."/>
        </authorList>
    </citation>
    <scope>NUCLEOTIDE SEQUENCE [LARGE SCALE GENOMIC DNA]</scope>
    <source>
        <strain evidence="3">ATCC 29082 / PCC 7421</strain>
    </source>
</reference>
<accession>Q7NGP1</accession>
<evidence type="ECO:0000313" key="3">
    <source>
        <dbReference type="Proteomes" id="UP000000557"/>
    </source>
</evidence>
<dbReference type="PATRIC" id="fig|251221.4.peg.3157"/>
<organism evidence="2 3">
    <name type="scientific">Gloeobacter violaceus (strain ATCC 29082 / PCC 7421)</name>
    <dbReference type="NCBI Taxonomy" id="251221"/>
    <lineage>
        <taxon>Bacteria</taxon>
        <taxon>Bacillati</taxon>
        <taxon>Cyanobacteriota</taxon>
        <taxon>Cyanophyceae</taxon>
        <taxon>Gloeobacterales</taxon>
        <taxon>Gloeobacteraceae</taxon>
        <taxon>Gloeobacter</taxon>
    </lineage>
</organism>
<dbReference type="InParanoid" id="Q7NGP1"/>
<dbReference type="HOGENOM" id="CLU_195269_1_1_3"/>
<dbReference type="AlphaFoldDB" id="Q7NGP1"/>
<name>Q7NGP1_GLOVI</name>
<dbReference type="Proteomes" id="UP000000557">
    <property type="component" value="Chromosome"/>
</dbReference>
<proteinExistence type="predicted"/>
<evidence type="ECO:0000313" key="2">
    <source>
        <dbReference type="EMBL" id="BAC91068.1"/>
    </source>
</evidence>
<dbReference type="RefSeq" id="WP_011143120.1">
    <property type="nucleotide sequence ID" value="NC_005125.1"/>
</dbReference>
<sequence>MAKRRNQKKEKALRNRANARKYRKKQVTGRYGRRSAGPGGFEDNDTGAQAP</sequence>
<protein>
    <submittedName>
        <fullName evidence="2">Gsl3127 protein</fullName>
    </submittedName>
</protein>
<reference evidence="2 3" key="2">
    <citation type="journal article" date="2003" name="DNA Res.">
        <title>Complete genome structure of Gloeobacter violaceus PCC 7421, a cyanobacterium that lacks thylakoids (supplement).</title>
        <authorList>
            <person name="Nakamura Y."/>
            <person name="Kaneko T."/>
            <person name="Sato S."/>
            <person name="Mimuro M."/>
            <person name="Miyashita H."/>
            <person name="Tsuchiya T."/>
            <person name="Sasamoto S."/>
            <person name="Watanabe A."/>
            <person name="Kawashima K."/>
            <person name="Kishida Y."/>
            <person name="Kiyokawa C."/>
            <person name="Kohara M."/>
            <person name="Matsumoto M."/>
            <person name="Matsuno A."/>
            <person name="Nakazaki N."/>
            <person name="Shimpo S."/>
            <person name="Takeuchi C."/>
            <person name="Yamada M."/>
            <person name="Tabata S."/>
        </authorList>
    </citation>
    <scope>NUCLEOTIDE SEQUENCE [LARGE SCALE GENOMIC DNA]</scope>
    <source>
        <strain evidence="3">ATCC 29082 / PCC 7421</strain>
    </source>
</reference>
<dbReference type="KEGG" id="gvi:gsl3127"/>
<gene>
    <name evidence="2" type="ordered locus">gsl3127</name>
</gene>
<dbReference type="EnsemblBacteria" id="BAC91068">
    <property type="protein sequence ID" value="BAC91068"/>
    <property type="gene ID" value="BAC91068"/>
</dbReference>